<organism evidence="1">
    <name type="scientific">viral metagenome</name>
    <dbReference type="NCBI Taxonomy" id="1070528"/>
    <lineage>
        <taxon>unclassified sequences</taxon>
        <taxon>metagenomes</taxon>
        <taxon>organismal metagenomes</taxon>
    </lineage>
</organism>
<sequence length="109" mass="11849">MGETVRENKKIVPLQFPIPIEIDRGDGSKEIQQCASLTFNRLKTKHLKLLPASFWTTEGEISPVDMLPIIAAVAGISEAAADEIDLADLETVAEAIESFLPQSLKTGKT</sequence>
<proteinExistence type="predicted"/>
<dbReference type="AlphaFoldDB" id="A0A6M3ITP5"/>
<evidence type="ECO:0000313" key="1">
    <source>
        <dbReference type="EMBL" id="QJA60873.1"/>
    </source>
</evidence>
<name>A0A6M3ITP5_9ZZZZ</name>
<gene>
    <name evidence="1" type="ORF">MM415B01035_0015</name>
</gene>
<dbReference type="EMBL" id="MT141423">
    <property type="protein sequence ID" value="QJA60873.1"/>
    <property type="molecule type" value="Genomic_DNA"/>
</dbReference>
<accession>A0A6M3ITP5</accession>
<evidence type="ECO:0008006" key="2">
    <source>
        <dbReference type="Google" id="ProtNLM"/>
    </source>
</evidence>
<protein>
    <recommendedName>
        <fullName evidence="2">Tail assembly chaperone</fullName>
    </recommendedName>
</protein>
<reference evidence="1" key="1">
    <citation type="submission" date="2020-03" db="EMBL/GenBank/DDBJ databases">
        <title>The deep terrestrial virosphere.</title>
        <authorList>
            <person name="Holmfeldt K."/>
            <person name="Nilsson E."/>
            <person name="Simone D."/>
            <person name="Lopez-Fernandez M."/>
            <person name="Wu X."/>
            <person name="de Brujin I."/>
            <person name="Lundin D."/>
            <person name="Andersson A."/>
            <person name="Bertilsson S."/>
            <person name="Dopson M."/>
        </authorList>
    </citation>
    <scope>NUCLEOTIDE SEQUENCE</scope>
    <source>
        <strain evidence="1">MM415B01035</strain>
    </source>
</reference>